<dbReference type="EMBL" id="LR593887">
    <property type="protein sequence ID" value="VTS07838.1"/>
    <property type="molecule type" value="Genomic_DNA"/>
</dbReference>
<dbReference type="Proteomes" id="UP000464378">
    <property type="component" value="Chromosome"/>
</dbReference>
<protein>
    <submittedName>
        <fullName evidence="1">Uncharacterized protein</fullName>
    </submittedName>
</protein>
<keyword evidence="2" id="KW-1185">Reference proteome</keyword>
<name>A0A6C2YV17_9BACT</name>
<dbReference type="KEGG" id="tim:GMBLW1_39520"/>
<gene>
    <name evidence="1" type="ORF">GMBLW1_39520</name>
</gene>
<evidence type="ECO:0000313" key="1">
    <source>
        <dbReference type="EMBL" id="VIP05241.1"/>
    </source>
</evidence>
<dbReference type="InParanoid" id="A0A6C2YV17"/>
<dbReference type="RefSeq" id="WP_162660315.1">
    <property type="nucleotide sequence ID" value="NZ_LR593887.1"/>
</dbReference>
<proteinExistence type="predicted"/>
<organism evidence="1">
    <name type="scientific">Tuwongella immobilis</name>
    <dbReference type="NCBI Taxonomy" id="692036"/>
    <lineage>
        <taxon>Bacteria</taxon>
        <taxon>Pseudomonadati</taxon>
        <taxon>Planctomycetota</taxon>
        <taxon>Planctomycetia</taxon>
        <taxon>Gemmatales</taxon>
        <taxon>Gemmataceae</taxon>
        <taxon>Tuwongella</taxon>
    </lineage>
</organism>
<evidence type="ECO:0000313" key="2">
    <source>
        <dbReference type="Proteomes" id="UP000464378"/>
    </source>
</evidence>
<reference evidence="1" key="1">
    <citation type="submission" date="2019-04" db="EMBL/GenBank/DDBJ databases">
        <authorList>
            <consortium name="Science for Life Laboratories"/>
        </authorList>
    </citation>
    <scope>NUCLEOTIDE SEQUENCE</scope>
    <source>
        <strain evidence="1">MBLW1</strain>
    </source>
</reference>
<accession>A0A6C2YV17</accession>
<dbReference type="EMBL" id="LR586016">
    <property type="protein sequence ID" value="VIP05241.1"/>
    <property type="molecule type" value="Genomic_DNA"/>
</dbReference>
<dbReference type="AlphaFoldDB" id="A0A6C2YV17"/>
<sequence>MMTRDEWSQLFRQVPQGYHASMNLVLKNGEISVEQFILFEPDFIVLRGRVAGTTDEGRCFFVPYDQIVYARIERMIKAAVVAGFFGSEPMYKDVPAIPEAETPALGQAARDEAAASSAAAAAAESGSVGKNNILEMIRNAKLGGGNKPTGK</sequence>